<dbReference type="Proteomes" id="UP000054466">
    <property type="component" value="Unassembled WGS sequence"/>
</dbReference>
<dbReference type="Gene3D" id="3.40.50.720">
    <property type="entry name" value="NAD(P)-binding Rossmann-like Domain"/>
    <property type="match status" value="1"/>
</dbReference>
<dbReference type="RefSeq" id="XP_016244945.1">
    <property type="nucleotide sequence ID" value="XM_016397754.1"/>
</dbReference>
<dbReference type="OrthoDB" id="2735536at2759"/>
<dbReference type="GO" id="GO:0016616">
    <property type="term" value="F:oxidoreductase activity, acting on the CH-OH group of donors, NAD or NADP as acceptor"/>
    <property type="evidence" value="ECO:0007669"/>
    <property type="project" value="TreeGrafter"/>
</dbReference>
<sequence>MAQEDRRIPEGAWVLVTGANGFIASHIVDLLLEKGYNVRGTVRNEKPWLDKFFEERYGTGRFETTIVSAMDADAAFDEAVRGVAGVVHVATDVSFSPDADAVIPGVIASTVNLLKAAAAQQSVKSFVLTSSSTAALIPEVNKQMTVEQNTWNDSIVEAVYSKDTPEEAKPYVVYGASKTLQEREFWKWAKENSPSFSVNSVLPNMNLGRILLPESFGSTMGWVRGLLDGNDRMLHVLPPQWYIDVRDDARVHVAALLDPTVQNERLFAFAGPYNWTDVINILTKLRPNNTKIPKAPSEEGRDLTDIKGSKRAEDLIKSFFGVSGWTSLEDSLAAGIADLK</sequence>
<organism evidence="4 5">
    <name type="scientific">Cladophialophora immunda</name>
    <dbReference type="NCBI Taxonomy" id="569365"/>
    <lineage>
        <taxon>Eukaryota</taxon>
        <taxon>Fungi</taxon>
        <taxon>Dikarya</taxon>
        <taxon>Ascomycota</taxon>
        <taxon>Pezizomycotina</taxon>
        <taxon>Eurotiomycetes</taxon>
        <taxon>Chaetothyriomycetidae</taxon>
        <taxon>Chaetothyriales</taxon>
        <taxon>Herpotrichiellaceae</taxon>
        <taxon>Cladophialophora</taxon>
    </lineage>
</organism>
<evidence type="ECO:0000256" key="2">
    <source>
        <dbReference type="ARBA" id="ARBA00023445"/>
    </source>
</evidence>
<feature type="domain" description="NAD-dependent epimerase/dehydratase" evidence="3">
    <location>
        <begin position="14"/>
        <end position="205"/>
    </location>
</feature>
<dbReference type="PANTHER" id="PTHR10366:SF562">
    <property type="entry name" value="ALDEHYDE REDUCTASE II (AFU_ORTHOLOGUE AFUA_1G11360)"/>
    <property type="match status" value="1"/>
</dbReference>
<evidence type="ECO:0000256" key="1">
    <source>
        <dbReference type="ARBA" id="ARBA00023002"/>
    </source>
</evidence>
<dbReference type="SUPFAM" id="SSF51735">
    <property type="entry name" value="NAD(P)-binding Rossmann-fold domains"/>
    <property type="match status" value="1"/>
</dbReference>
<dbReference type="PANTHER" id="PTHR10366">
    <property type="entry name" value="NAD DEPENDENT EPIMERASE/DEHYDRATASE"/>
    <property type="match status" value="1"/>
</dbReference>
<keyword evidence="5" id="KW-1185">Reference proteome</keyword>
<dbReference type="InterPro" id="IPR001509">
    <property type="entry name" value="Epimerase_deHydtase"/>
</dbReference>
<dbReference type="HOGENOM" id="CLU_007383_9_2_1"/>
<comment type="similarity">
    <text evidence="2">Belongs to the NAD(P)-dependent epimerase/dehydratase family. Dihydroflavonol-4-reductase subfamily.</text>
</comment>
<keyword evidence="1" id="KW-0560">Oxidoreductase</keyword>
<evidence type="ECO:0000313" key="4">
    <source>
        <dbReference type="EMBL" id="KIW24729.1"/>
    </source>
</evidence>
<reference evidence="4 5" key="1">
    <citation type="submission" date="2015-01" db="EMBL/GenBank/DDBJ databases">
        <title>The Genome Sequence of Cladophialophora immunda CBS83496.</title>
        <authorList>
            <consortium name="The Broad Institute Genomics Platform"/>
            <person name="Cuomo C."/>
            <person name="de Hoog S."/>
            <person name="Gorbushina A."/>
            <person name="Stielow B."/>
            <person name="Teixiera M."/>
            <person name="Abouelleil A."/>
            <person name="Chapman S.B."/>
            <person name="Priest M."/>
            <person name="Young S.K."/>
            <person name="Wortman J."/>
            <person name="Nusbaum C."/>
            <person name="Birren B."/>
        </authorList>
    </citation>
    <scope>NUCLEOTIDE SEQUENCE [LARGE SCALE GENOMIC DNA]</scope>
    <source>
        <strain evidence="4 5">CBS 83496</strain>
    </source>
</reference>
<dbReference type="GeneID" id="27349618"/>
<dbReference type="EMBL" id="KN847045">
    <property type="protein sequence ID" value="KIW24729.1"/>
    <property type="molecule type" value="Genomic_DNA"/>
</dbReference>
<evidence type="ECO:0000313" key="5">
    <source>
        <dbReference type="Proteomes" id="UP000054466"/>
    </source>
</evidence>
<proteinExistence type="inferred from homology"/>
<dbReference type="Pfam" id="PF01370">
    <property type="entry name" value="Epimerase"/>
    <property type="match status" value="1"/>
</dbReference>
<gene>
    <name evidence="4" type="ORF">PV07_10424</name>
</gene>
<dbReference type="InterPro" id="IPR036291">
    <property type="entry name" value="NAD(P)-bd_dom_sf"/>
</dbReference>
<dbReference type="VEuPathDB" id="FungiDB:PV07_10424"/>
<dbReference type="FunFam" id="3.40.50.720:FF:000426">
    <property type="entry name" value="Aldehyde reductase 2"/>
    <property type="match status" value="1"/>
</dbReference>
<accession>A0A0D2CME4</accession>
<dbReference type="AlphaFoldDB" id="A0A0D2CME4"/>
<dbReference type="STRING" id="569365.A0A0D2CME4"/>
<protein>
    <recommendedName>
        <fullName evidence="3">NAD-dependent epimerase/dehydratase domain-containing protein</fullName>
    </recommendedName>
</protein>
<evidence type="ECO:0000259" key="3">
    <source>
        <dbReference type="Pfam" id="PF01370"/>
    </source>
</evidence>
<name>A0A0D2CME4_9EURO</name>
<dbReference type="InterPro" id="IPR050425">
    <property type="entry name" value="NAD(P)_dehydrat-like"/>
</dbReference>